<evidence type="ECO:0000256" key="1">
    <source>
        <dbReference type="ARBA" id="ARBA00023180"/>
    </source>
</evidence>
<dbReference type="OMA" id="TTYTMTN"/>
<feature type="domain" description="PSI" evidence="3">
    <location>
        <begin position="2309"/>
        <end position="2358"/>
    </location>
</feature>
<feature type="domain" description="PSI" evidence="3">
    <location>
        <begin position="26"/>
        <end position="71"/>
    </location>
</feature>
<dbReference type="KEGG" id="ptm:GSPATT00038346001"/>
<dbReference type="GeneID" id="5023425"/>
<dbReference type="OrthoDB" id="321261at2759"/>
<reference evidence="4 5" key="1">
    <citation type="journal article" date="2006" name="Nature">
        <title>Global trends of whole-genome duplications revealed by the ciliate Paramecium tetraurelia.</title>
        <authorList>
            <consortium name="Genoscope"/>
            <person name="Aury J.-M."/>
            <person name="Jaillon O."/>
            <person name="Duret L."/>
            <person name="Noel B."/>
            <person name="Jubin C."/>
            <person name="Porcel B.M."/>
            <person name="Segurens B."/>
            <person name="Daubin V."/>
            <person name="Anthouard V."/>
            <person name="Aiach N."/>
            <person name="Arnaiz O."/>
            <person name="Billaut A."/>
            <person name="Beisson J."/>
            <person name="Blanc I."/>
            <person name="Bouhouche K."/>
            <person name="Camara F."/>
            <person name="Duharcourt S."/>
            <person name="Guigo R."/>
            <person name="Gogendeau D."/>
            <person name="Katinka M."/>
            <person name="Keller A.-M."/>
            <person name="Kissmehl R."/>
            <person name="Klotz C."/>
            <person name="Koll F."/>
            <person name="Le Moue A."/>
            <person name="Lepere C."/>
            <person name="Malinsky S."/>
            <person name="Nowacki M."/>
            <person name="Nowak J.K."/>
            <person name="Plattner H."/>
            <person name="Poulain J."/>
            <person name="Ruiz F."/>
            <person name="Serrano V."/>
            <person name="Zagulski M."/>
            <person name="Dessen P."/>
            <person name="Betermier M."/>
            <person name="Weissenbach J."/>
            <person name="Scarpelli C."/>
            <person name="Schachter V."/>
            <person name="Sperling L."/>
            <person name="Meyer E."/>
            <person name="Cohen J."/>
            <person name="Wincker P."/>
        </authorList>
    </citation>
    <scope>NUCLEOTIDE SEQUENCE [LARGE SCALE GENOMIC DNA]</scope>
    <source>
        <strain evidence="4 5">Stock d4-2</strain>
    </source>
</reference>
<keyword evidence="2" id="KW-0732">Signal</keyword>
<name>A0CHH7_PARTE</name>
<dbReference type="SMART" id="SM00423">
    <property type="entry name" value="PSI"/>
    <property type="match status" value="11"/>
</dbReference>
<dbReference type="eggNOG" id="ENOG502T4Q6">
    <property type="taxonomic scope" value="Eukaryota"/>
</dbReference>
<evidence type="ECO:0000259" key="3">
    <source>
        <dbReference type="SMART" id="SM00423"/>
    </source>
</evidence>
<feature type="domain" description="PSI" evidence="3">
    <location>
        <begin position="136"/>
        <end position="184"/>
    </location>
</feature>
<dbReference type="SMART" id="SM00639">
    <property type="entry name" value="PSA"/>
    <property type="match status" value="36"/>
</dbReference>
<gene>
    <name evidence="4" type="ORF">GSPATT00038346001</name>
</gene>
<keyword evidence="5" id="KW-1185">Reference proteome</keyword>
<dbReference type="InterPro" id="IPR016201">
    <property type="entry name" value="PSI"/>
</dbReference>
<dbReference type="RefSeq" id="XP_001437641.1">
    <property type="nucleotide sequence ID" value="XM_001437604.1"/>
</dbReference>
<accession>A0CHH7</accession>
<keyword evidence="1" id="KW-0325">Glycoprotein</keyword>
<proteinExistence type="predicted"/>
<dbReference type="EMBL" id="CT868076">
    <property type="protein sequence ID" value="CAK70244.1"/>
    <property type="molecule type" value="Genomic_DNA"/>
</dbReference>
<feature type="domain" description="PSI" evidence="3">
    <location>
        <begin position="3074"/>
        <end position="3121"/>
    </location>
</feature>
<dbReference type="InParanoid" id="A0CHH7"/>
<sequence>MNIKVLILALLVALITSQQYSISQCDCSQLLSEDDCSKNDMIKCQWDSTKKTCKNQDTTTNPVINYAKYCDNFKEMECPKQKPCSNCGSYSACAWVDGQCTFFTDCTVFNKTTDSDCQAISNKCITDGTHCVEIDTCDKYKKQQSCVKNLQDNLCYWDTKNNNCVDADTCDKLPIKFQTDKECRHEIQSCTAKSGGGCIDSGISCTDQNLEIQCVWDQSMKMECYWNGTQCKDRICDNAPTTLNTDDSCKLFKTDGSCTTKQNGGCITRTTCQAATIQAACIKNSTNEDCYWTGTACVDKICSNAPTTLTTNSACVAFSKACITKQGGGCVLNGDCSTANISTACVKNHQQILIVFGNSTCKEKTCINAPKSNTTHDQCTSYLSSCTVQSGGGCQQRTCDNAPTTLNTNDACEKYLPANKCITKNGGGCTINTTCSLISIEVACIKNSFGQPCFWHAASGSCKDKICANAPSSNNNHELCQSFLNTCTVNSTNTGCVEKTCENSLTLSTCDKDLNNNICIWKARCYMKSCAMASNSITSHSECQTYYSSCTLSNTGKGCVTIPLKCEAITIEAACKIKANKQSCGWTGSQCLDKACNTAPKTIQTTSDCQTYLSSCVANNPVTVNGTSTIQGCQDLPKTCDARKSSENCNITRAAFPTCFWDSSSNKCVEKSCTTANLSGSPGALSKGQFTFDNCQSYMSTCTTTNAQGSCTQTSYPCISNNSQDGCMVKPTSCSQLVQQNCKDGSKSNGDCYWNGSNCVEKICSNIVSTTHNDCYNIFNQCTVNDDGTACIPLASACTSYKIQENCKIASTQKNCYWTGTVCRNAICDDTPDSDLFDSDEECLNIKLRMKHVQQLQKVGAQGCVQKQPVCSNYKTSSQCHKTLSNLNAQDDCKWINGICYSLSTFATGPCSTFKGTQDICKAYRQGCTNVANASTSTACTLDCTLKIGSGLTFQDCQNVDPTCSVKKDGSGCIVIQSTCTGYGTTAANCYKSNQTGSQSNCVMNKATPPSCQSVSSASDCALISGSGLDHAKCQAFNIACTSLGNGSGCQEFKANCTSYTGNTDNCTVSQQGLCFLSGFDCIRFYNCFSITGTNLTHEICIGYSTDCTVNKQKTACQDMKATCDLYPSQEQCTISAAEQKASQCAWSGTACLAVTVAATHCSYITGTYLTDSFCATYNDNCIVNYRKNACQEKKATCDLYPSHDQCTISAAESKESQCIWSGTACLAVTVVATHCSLVTGTNLTDSFCATYNDNCTVNYEKTACQEKKAQCGLYLTKSSCTLSQAADTAGKCIWNNERCRIMTSLATIGKSVIGEKMKNARCIEINPALAVTVYGDECFVKQTSCSMYTIEKYCSHSSASGAAANCIWDGSHCQAFTSNSLCKYIQLWGMVVDETYCPSVNSQCIANLALDGCYGKKANCSDYDTKIECSQSFAPGTAGFCIWTGSICTYVKDPSVDCAKINTSINTTEILCASYHAFCIPYLGEKGCQQIQSNCSSYMNIKNCYKSLNDGYCAWVNNNCIHITSPSQCASASGSNLTSTYCNGLHKDCWVNAAKDSCYQMKQTCAEYDRGQSICIRSLIDGNAGLCAWNSVSGCYQTTSASQCDTQDFDGVNPSSGTTDAYCANFNAGCIAKLNKFGCQKLLTSCSDYTQDTCNYARNSGAKDRCIWMDSKCSKLTVPATECYNIDSPTDNQPFSDNYCASYHSGCTVGNEFNICLERKAVCEDYTTQFFCFYSAASPPFNVCLYINSICVTARDLLTDCAAITASSGLTDSDCSGYSSTCISNKAGTACQDKKDQCSDYQNQDQCTVSSSSKCIWKSSCISVSDATTDCAYVVGTDLTHDICASYNNGCTVNKTGTSCQEMKNTCADYTKSENCTRFQNFGSASYCLWHSSCISVTNLTTDCAYITGINLTKDICALYHNNCTVNYSGTACQEKQSSCSDYTLKENCLAGNCIWDEALKCISISDPSTQCSLVNGKTGLNLDMCKQCHRWYCMLTRLDRLIHVFHWLMVFPVYGMKIPATKQHILLVVPSFRLIQIIIYVIHITKAALQQVDGTSCQGYMSTCEQYSGTTQSCTQSVNGKCYLYNSNKCITILNTSTDCAKITGVSLTYEICQSYNLGCSVNRAKTACVQKAAQCSGYSIAMAGCYQAGEGLCFASTSNDSACVPASSASTCEKVFLGTGNYTHDNCSAIKTGCTVNGSTACMARTCANATGFTFNHDNCYSWLKTCTVNQTNNGCTIMTAKCSDQSSTQCLNAIEGVCLVFNSICIRKGCDTAPSDASHDDDTECSNYSQACTVARAGGCQVRTACSLYKSSLQCKLDMNDKKCFWNPSVKTCVDLACANIEVSNLYNTHAKCFAVDSNLGCTLLLVAWQEDHVVHILLKINAQLMPLEQICAWNTNSSLPEPACQDKSCTTAPSSTLTHNDWLQLLQYTKCQWWITNFKRMLINWLACSTYIDSEQCKINDVGDPCGWNGKECNDKSCSTAPATSEYDDDTKCKAYFNNKCTVSSDGQGCIDIPEKTMLLQQNCTTLLCYWTGTECITKSCENAPIETATAEQCNNYLYGCTKDIIKCKIKICEDYILTTDEQCSYALSTCTTNGINCVTRGTCVQAQNKAGCVVSSTGQSCEWIPDVVDSQNVVTTAAYCTIKTCNTAPISLQTDVDCAKYFTNCTTKSGGGCVAKSSCSAASVNAACITALNGTICAWDYTLNKCRDKDCQDFIGTTHTICQTQRQGCTAGPNGRCARVQSCELTTIREACIEGTNGPCLWIEKFVNNDGSKGACFAYTSCKSLAWNSDESCKLISNKCTTNGTNCIGITTCTETNIDGGCVTGYDGSCIQSVPALNSSDPKICKPFKSCADAFYATHKDCQIANKKCTTDGTTGCIPLGACSTYKSQPGCQINDKGSVVESGVITSTGVCTWDLSTSSCRDQICTDLNGVTHGICNSQLSTCTSNGTKCLLKTNCSSYSTQIICSTAVGNDGLCFWEVGSASNNNTAKCRLLSCADIQNGTSISVCQAALPSCISNGTICIPKAKCSTYTTKTACNFGGLDGICVFTQSTSAQAVPDSGTCTLMNSCSSANNDQNACVAAQDRCSWSAASSSITSICTNHTCGTYNQVSGTCSRFFNWDKQSQQICSMINGICRATDPSTLIQSDCFKLSGYTYTWNSSTNKCQVCTKKDQPNGPINNTINDTNNTNTAQGLLLTFILGYLMI</sequence>
<feature type="domain" description="PSI" evidence="3">
    <location>
        <begin position="2962"/>
        <end position="3015"/>
    </location>
</feature>
<evidence type="ECO:0000313" key="4">
    <source>
        <dbReference type="EMBL" id="CAK70244.1"/>
    </source>
</evidence>
<feature type="domain" description="PSI" evidence="3">
    <location>
        <begin position="2684"/>
        <end position="2736"/>
    </location>
</feature>
<feature type="domain" description="PSI" evidence="3">
    <location>
        <begin position="1495"/>
        <end position="1544"/>
    </location>
</feature>
<dbReference type="Proteomes" id="UP000000600">
    <property type="component" value="Unassembled WGS sequence"/>
</dbReference>
<feature type="domain" description="PSI" evidence="3">
    <location>
        <begin position="1345"/>
        <end position="1399"/>
    </location>
</feature>
<feature type="domain" description="PSI" evidence="3">
    <location>
        <begin position="1940"/>
        <end position="1974"/>
    </location>
</feature>
<protein>
    <recommendedName>
        <fullName evidence="3">PSI domain-containing protein</fullName>
    </recommendedName>
</protein>
<feature type="signal peptide" evidence="2">
    <location>
        <begin position="1"/>
        <end position="17"/>
    </location>
</feature>
<feature type="chain" id="PRO_5002623106" description="PSI domain-containing protein" evidence="2">
    <location>
        <begin position="18"/>
        <end position="3211"/>
    </location>
</feature>
<feature type="domain" description="PSI" evidence="3">
    <location>
        <begin position="639"/>
        <end position="682"/>
    </location>
</feature>
<dbReference type="Pfam" id="PF01508">
    <property type="entry name" value="Paramecium_SA"/>
    <property type="match status" value="34"/>
</dbReference>
<dbReference type="HOGENOM" id="CLU_000383_0_0_1"/>
<dbReference type="InterPro" id="IPR002895">
    <property type="entry name" value="Paramecium_SA"/>
</dbReference>
<organism evidence="4 5">
    <name type="scientific">Paramecium tetraurelia</name>
    <dbReference type="NCBI Taxonomy" id="5888"/>
    <lineage>
        <taxon>Eukaryota</taxon>
        <taxon>Sar</taxon>
        <taxon>Alveolata</taxon>
        <taxon>Ciliophora</taxon>
        <taxon>Intramacronucleata</taxon>
        <taxon>Oligohymenophorea</taxon>
        <taxon>Peniculida</taxon>
        <taxon>Parameciidae</taxon>
        <taxon>Paramecium</taxon>
    </lineage>
</organism>
<feature type="domain" description="PSI" evidence="3">
    <location>
        <begin position="77"/>
        <end position="118"/>
    </location>
</feature>
<evidence type="ECO:0000256" key="2">
    <source>
        <dbReference type="SAM" id="SignalP"/>
    </source>
</evidence>
<evidence type="ECO:0000313" key="5">
    <source>
        <dbReference type="Proteomes" id="UP000000600"/>
    </source>
</evidence>